<protein>
    <recommendedName>
        <fullName evidence="2">F-box domain-containing protein</fullName>
    </recommendedName>
</protein>
<dbReference type="SUPFAM" id="SSF81383">
    <property type="entry name" value="F-box domain"/>
    <property type="match status" value="1"/>
</dbReference>
<feature type="domain" description="F-box" evidence="2">
    <location>
        <begin position="11"/>
        <end position="58"/>
    </location>
</feature>
<dbReference type="InterPro" id="IPR001810">
    <property type="entry name" value="F-box_dom"/>
</dbReference>
<dbReference type="Gene3D" id="3.80.10.10">
    <property type="entry name" value="Ribonuclease Inhibitor"/>
    <property type="match status" value="1"/>
</dbReference>
<organism evidence="3 4">
    <name type="scientific">[Myrmecia] bisecta</name>
    <dbReference type="NCBI Taxonomy" id="41462"/>
    <lineage>
        <taxon>Eukaryota</taxon>
        <taxon>Viridiplantae</taxon>
        <taxon>Chlorophyta</taxon>
        <taxon>core chlorophytes</taxon>
        <taxon>Trebouxiophyceae</taxon>
        <taxon>Trebouxiales</taxon>
        <taxon>Trebouxiaceae</taxon>
        <taxon>Myrmecia</taxon>
    </lineage>
</organism>
<keyword evidence="4" id="KW-1185">Reference proteome</keyword>
<dbReference type="InterPro" id="IPR032675">
    <property type="entry name" value="LRR_dom_sf"/>
</dbReference>
<dbReference type="InterPro" id="IPR036047">
    <property type="entry name" value="F-box-like_dom_sf"/>
</dbReference>
<evidence type="ECO:0000256" key="1">
    <source>
        <dbReference type="ARBA" id="ARBA00004430"/>
    </source>
</evidence>
<dbReference type="EMBL" id="JALJOR010000008">
    <property type="protein sequence ID" value="KAK9813028.1"/>
    <property type="molecule type" value="Genomic_DNA"/>
</dbReference>
<dbReference type="Proteomes" id="UP001489004">
    <property type="component" value="Unassembled WGS sequence"/>
</dbReference>
<dbReference type="GO" id="GO:0005930">
    <property type="term" value="C:axoneme"/>
    <property type="evidence" value="ECO:0007669"/>
    <property type="project" value="UniProtKB-SubCell"/>
</dbReference>
<evidence type="ECO:0000259" key="2">
    <source>
        <dbReference type="PROSITE" id="PS50181"/>
    </source>
</evidence>
<comment type="subcellular location">
    <subcellularLocation>
        <location evidence="1">Cytoplasm</location>
        <location evidence="1">Cytoskeleton</location>
        <location evidence="1">Cilium axoneme</location>
    </subcellularLocation>
</comment>
<sequence>MSDMEDNQPSTSGFSYLPEDVQLDILRMLPGDERKRHLAVVNKEWRALLTDGIAWPDLDLQPVSELSCSWLSTRAKGIRSLRAALVTLDQVKLFNQVLLEAQPALERLELHSHWYCTLHDSYHYVLGALLFTQLQEISFQSVAVDIRYLPTSLTSLHLRDCEVHGMASLARLVNLRELVVDVGMGSGTADFHPGRAAELPRQANL</sequence>
<accession>A0AAW1PWN4</accession>
<evidence type="ECO:0000313" key="4">
    <source>
        <dbReference type="Proteomes" id="UP001489004"/>
    </source>
</evidence>
<comment type="caution">
    <text evidence="3">The sequence shown here is derived from an EMBL/GenBank/DDBJ whole genome shotgun (WGS) entry which is preliminary data.</text>
</comment>
<dbReference type="PROSITE" id="PS50181">
    <property type="entry name" value="FBOX"/>
    <property type="match status" value="1"/>
</dbReference>
<dbReference type="SUPFAM" id="SSF52047">
    <property type="entry name" value="RNI-like"/>
    <property type="match status" value="1"/>
</dbReference>
<proteinExistence type="predicted"/>
<evidence type="ECO:0000313" key="3">
    <source>
        <dbReference type="EMBL" id="KAK9813028.1"/>
    </source>
</evidence>
<gene>
    <name evidence="3" type="ORF">WJX72_007812</name>
</gene>
<name>A0AAW1PWN4_9CHLO</name>
<dbReference type="AlphaFoldDB" id="A0AAW1PWN4"/>
<reference evidence="3 4" key="1">
    <citation type="journal article" date="2024" name="Nat. Commun.">
        <title>Phylogenomics reveals the evolutionary origins of lichenization in chlorophyte algae.</title>
        <authorList>
            <person name="Puginier C."/>
            <person name="Libourel C."/>
            <person name="Otte J."/>
            <person name="Skaloud P."/>
            <person name="Haon M."/>
            <person name="Grisel S."/>
            <person name="Petersen M."/>
            <person name="Berrin J.G."/>
            <person name="Delaux P.M."/>
            <person name="Dal Grande F."/>
            <person name="Keller J."/>
        </authorList>
    </citation>
    <scope>NUCLEOTIDE SEQUENCE [LARGE SCALE GENOMIC DNA]</scope>
    <source>
        <strain evidence="3 4">SAG 2043</strain>
    </source>
</reference>